<reference evidence="2 3" key="1">
    <citation type="submission" date="2019-02" db="EMBL/GenBank/DDBJ databases">
        <authorList>
            <consortium name="Pathogen Informatics"/>
        </authorList>
    </citation>
    <scope>NUCLEOTIDE SEQUENCE [LARGE SCALE GENOMIC DNA]</scope>
    <source>
        <strain evidence="2 3">3012STDY6944375</strain>
    </source>
</reference>
<proteinExistence type="predicted"/>
<evidence type="ECO:0000313" key="3">
    <source>
        <dbReference type="Proteomes" id="UP000290013"/>
    </source>
</evidence>
<evidence type="ECO:0000313" key="2">
    <source>
        <dbReference type="EMBL" id="VFB03204.1"/>
    </source>
</evidence>
<dbReference type="AlphaFoldDB" id="A0A4V6IDH2"/>
<gene>
    <name evidence="2" type="ORF">NCTC12078_01198</name>
</gene>
<dbReference type="Proteomes" id="UP000290013">
    <property type="component" value="Chromosome"/>
</dbReference>
<dbReference type="EMBL" id="LR215974">
    <property type="protein sequence ID" value="VFB03204.1"/>
    <property type="molecule type" value="Genomic_DNA"/>
</dbReference>
<feature type="transmembrane region" description="Helical" evidence="1">
    <location>
        <begin position="37"/>
        <end position="58"/>
    </location>
</feature>
<keyword evidence="1" id="KW-1133">Transmembrane helix</keyword>
<feature type="transmembrane region" description="Helical" evidence="1">
    <location>
        <begin position="6"/>
        <end position="25"/>
    </location>
</feature>
<name>A0A4V6IDH2_9FLAO</name>
<organism evidence="2 3">
    <name type="scientific">Chryseobacterium taihuense</name>
    <dbReference type="NCBI Taxonomy" id="1141221"/>
    <lineage>
        <taxon>Bacteria</taxon>
        <taxon>Pseudomonadati</taxon>
        <taxon>Bacteroidota</taxon>
        <taxon>Flavobacteriia</taxon>
        <taxon>Flavobacteriales</taxon>
        <taxon>Weeksellaceae</taxon>
        <taxon>Chryseobacterium group</taxon>
        <taxon>Chryseobacterium</taxon>
    </lineage>
</organism>
<dbReference type="KEGG" id="ctai:NCTC12078_01198"/>
<keyword evidence="1" id="KW-0812">Transmembrane</keyword>
<protein>
    <submittedName>
        <fullName evidence="2">Uncharacterized protein</fullName>
    </submittedName>
</protein>
<keyword evidence="1" id="KW-0472">Membrane</keyword>
<accession>A0A4V6IDH2</accession>
<evidence type="ECO:0000256" key="1">
    <source>
        <dbReference type="SAM" id="Phobius"/>
    </source>
</evidence>
<sequence>MIFFWLCLFYSSLVFIIFLFIYFIYDKIKKKNSFKSALFFLSFPLFFFAGNMLCHSIADEICSDLKHNRLKLEKNNFITTSDLLTLTVSSQKYHFEGKTYGVTVLPSGDDLIFKKDRITGKYWVFYTKYHLSTKRAVGYIESK</sequence>